<gene>
    <name evidence="1" type="ORF">Dpo_15c00920</name>
</gene>
<dbReference type="EMBL" id="APJX01000015">
    <property type="protein sequence ID" value="EMS77516.1"/>
    <property type="molecule type" value="Genomic_DNA"/>
</dbReference>
<keyword evidence="1" id="KW-0347">Helicase</keyword>
<evidence type="ECO:0000313" key="2">
    <source>
        <dbReference type="Proteomes" id="UP000014216"/>
    </source>
</evidence>
<organism evidence="1 2">
    <name type="scientific">Desulfotignum phosphitoxidans DSM 13687</name>
    <dbReference type="NCBI Taxonomy" id="1286635"/>
    <lineage>
        <taxon>Bacteria</taxon>
        <taxon>Pseudomonadati</taxon>
        <taxon>Thermodesulfobacteriota</taxon>
        <taxon>Desulfobacteria</taxon>
        <taxon>Desulfobacterales</taxon>
        <taxon>Desulfobacteraceae</taxon>
        <taxon>Desulfotignum</taxon>
    </lineage>
</organism>
<keyword evidence="1" id="KW-0547">Nucleotide-binding</keyword>
<dbReference type="AlphaFoldDB" id="S0G1C7"/>
<accession>S0G1C7</accession>
<sequence length="194" mass="21430">MVLCGSCSIKQPQYHEYEPERLLVSDTWTGWKARTQLAPAPSDPDLTWLKRSLVRAAFISGPGEIGRLRRIIRRLSSKDVPGALDLAGEQANAIYYRLWGDKADRFGFAGLPDAFHRLTQNPSLLRDMDEILAWARDVSPVAGVLPDLPFSCSLEVPSSAPRISWPHLTGPPWSLPGRRAPACCISGISRPMPS</sequence>
<name>S0G1C7_9BACT</name>
<comment type="caution">
    <text evidence="1">The sequence shown here is derived from an EMBL/GenBank/DDBJ whole genome shotgun (WGS) entry which is preliminary data.</text>
</comment>
<keyword evidence="1" id="KW-0067">ATP-binding</keyword>
<reference evidence="1 2" key="1">
    <citation type="journal article" date="2013" name="Genome Announc.">
        <title>Draft Genome Sequence of Desulfotignum phosphitoxidans DSM 13687 Strain FiPS-3.</title>
        <authorList>
            <person name="Poehlein A."/>
            <person name="Daniel R."/>
            <person name="Simeonova D.D."/>
        </authorList>
    </citation>
    <scope>NUCLEOTIDE SEQUENCE [LARGE SCALE GENOMIC DNA]</scope>
    <source>
        <strain evidence="1 2">DSM 13687</strain>
    </source>
</reference>
<evidence type="ECO:0000313" key="1">
    <source>
        <dbReference type="EMBL" id="EMS77516.1"/>
    </source>
</evidence>
<keyword evidence="2" id="KW-1185">Reference proteome</keyword>
<keyword evidence="1" id="KW-0378">Hydrolase</keyword>
<dbReference type="Proteomes" id="UP000014216">
    <property type="component" value="Unassembled WGS sequence"/>
</dbReference>
<dbReference type="GO" id="GO:0004386">
    <property type="term" value="F:helicase activity"/>
    <property type="evidence" value="ECO:0007669"/>
    <property type="project" value="UniProtKB-KW"/>
</dbReference>
<protein>
    <submittedName>
        <fullName evidence="1">Type III restriction enzyme, res subunit:DEAD/DEAH box helicase-like protein</fullName>
    </submittedName>
</protein>
<proteinExistence type="predicted"/>